<dbReference type="Gene3D" id="3.40.50.620">
    <property type="entry name" value="HUPs"/>
    <property type="match status" value="2"/>
</dbReference>
<keyword evidence="3 9" id="KW-0436">Ligase</keyword>
<comment type="caution">
    <text evidence="15">The sequence shown here is derived from an EMBL/GenBank/DDBJ whole genome shotgun (WGS) entry which is preliminary data.</text>
</comment>
<dbReference type="FunFam" id="1.10.730.10:FF:000002">
    <property type="entry name" value="Leucine--tRNA ligase"/>
    <property type="match status" value="1"/>
</dbReference>
<dbReference type="InterPro" id="IPR015413">
    <property type="entry name" value="Methionyl/Leucyl_tRNA_Synth"/>
</dbReference>
<dbReference type="Gene3D" id="1.10.730.10">
    <property type="entry name" value="Isoleucyl-tRNA Synthetase, Domain 1"/>
    <property type="match status" value="1"/>
</dbReference>
<keyword evidence="4 9" id="KW-0547">Nucleotide-binding</keyword>
<dbReference type="InterPro" id="IPR014729">
    <property type="entry name" value="Rossmann-like_a/b/a_fold"/>
</dbReference>
<dbReference type="InterPro" id="IPR009008">
    <property type="entry name" value="Val/Leu/Ile-tRNA-synth_edit"/>
</dbReference>
<evidence type="ECO:0000256" key="2">
    <source>
        <dbReference type="ARBA" id="ARBA00022490"/>
    </source>
</evidence>
<dbReference type="NCBIfam" id="TIGR00396">
    <property type="entry name" value="leuS_bact"/>
    <property type="match status" value="1"/>
</dbReference>
<gene>
    <name evidence="9" type="primary">leuS</name>
    <name evidence="15" type="ORF">A2V47_03125</name>
</gene>
<feature type="domain" description="Methionyl/Leucyl tRNA synthetase" evidence="13">
    <location>
        <begin position="37"/>
        <end position="182"/>
    </location>
</feature>
<proteinExistence type="inferred from homology"/>
<dbReference type="EMBL" id="MEYH01000004">
    <property type="protein sequence ID" value="OGD17461.1"/>
    <property type="molecule type" value="Genomic_DNA"/>
</dbReference>
<feature type="domain" description="Aminoacyl-tRNA synthetase class Ia" evidence="11">
    <location>
        <begin position="421"/>
        <end position="620"/>
    </location>
</feature>
<dbReference type="FunFam" id="3.40.50.620:FF:000003">
    <property type="entry name" value="Leucine--tRNA ligase"/>
    <property type="match status" value="1"/>
</dbReference>
<dbReference type="SUPFAM" id="SSF47323">
    <property type="entry name" value="Anticodon-binding domain of a subclass of class I aminoacyl-tRNA synthetases"/>
    <property type="match status" value="1"/>
</dbReference>
<reference evidence="15 16" key="1">
    <citation type="journal article" date="2016" name="Nat. Commun.">
        <title>Thousands of microbial genomes shed light on interconnected biogeochemical processes in an aquifer system.</title>
        <authorList>
            <person name="Anantharaman K."/>
            <person name="Brown C.T."/>
            <person name="Hug L.A."/>
            <person name="Sharon I."/>
            <person name="Castelle C.J."/>
            <person name="Probst A.J."/>
            <person name="Thomas B.C."/>
            <person name="Singh A."/>
            <person name="Wilkins M.J."/>
            <person name="Karaoz U."/>
            <person name="Brodie E.L."/>
            <person name="Williams K.H."/>
            <person name="Hubbard S.S."/>
            <person name="Banfield J.F."/>
        </authorList>
    </citation>
    <scope>NUCLEOTIDE SEQUENCE [LARGE SCALE GENOMIC DNA]</scope>
</reference>
<dbReference type="InterPro" id="IPR002302">
    <property type="entry name" value="Leu-tRNA-ligase"/>
</dbReference>
<dbReference type="EC" id="6.1.1.4" evidence="9"/>
<dbReference type="InterPro" id="IPR001412">
    <property type="entry name" value="aa-tRNA-synth_I_CS"/>
</dbReference>
<evidence type="ECO:0000256" key="9">
    <source>
        <dbReference type="HAMAP-Rule" id="MF_00049"/>
    </source>
</evidence>
<evidence type="ECO:0000256" key="3">
    <source>
        <dbReference type="ARBA" id="ARBA00022598"/>
    </source>
</evidence>
<evidence type="ECO:0000256" key="10">
    <source>
        <dbReference type="RuleBase" id="RU363035"/>
    </source>
</evidence>
<dbReference type="PANTHER" id="PTHR43740:SF2">
    <property type="entry name" value="LEUCINE--TRNA LIGASE, MITOCHONDRIAL"/>
    <property type="match status" value="1"/>
</dbReference>
<feature type="domain" description="Leucyl-tRNA synthetase editing" evidence="14">
    <location>
        <begin position="221"/>
        <end position="407"/>
    </location>
</feature>
<dbReference type="InterPro" id="IPR009080">
    <property type="entry name" value="tRNAsynth_Ia_anticodon-bd"/>
</dbReference>
<dbReference type="PROSITE" id="PS00178">
    <property type="entry name" value="AA_TRNA_LIGASE_I"/>
    <property type="match status" value="1"/>
</dbReference>
<dbReference type="Proteomes" id="UP000177701">
    <property type="component" value="Unassembled WGS sequence"/>
</dbReference>
<name>A0A1F5AG60_9BACT</name>
<evidence type="ECO:0000259" key="12">
    <source>
        <dbReference type="Pfam" id="PF08264"/>
    </source>
</evidence>
<dbReference type="GO" id="GO:0004823">
    <property type="term" value="F:leucine-tRNA ligase activity"/>
    <property type="evidence" value="ECO:0007669"/>
    <property type="project" value="UniProtKB-UniRule"/>
</dbReference>
<evidence type="ECO:0000259" key="14">
    <source>
        <dbReference type="Pfam" id="PF13603"/>
    </source>
</evidence>
<evidence type="ECO:0000256" key="1">
    <source>
        <dbReference type="ARBA" id="ARBA00005594"/>
    </source>
</evidence>
<sequence length="833" mass="96622">MEDRYNFAEVEKKWREYWKENNFFRSYADSKKPKYYVLEMFPYPSGEPHMGHVKNYVIGDVVARYKHSQGYNILHPMGWDAFGLPAENAAIKNKIHPSIWTKINIQKMKDTLTNMSISYDWDREIATCDPDYYKWTQWIFLQLYKKGLAYKKKAVVNWCPSCNVVLANEQVIDGKCWRCDSEVVKKELSQWFFKITEYAQRLLDDIKCLEEWPEKVLTMQRNWVGRSEGARIEFPIKGSDKTIPVFTTRPDTLYGATYFLLSPEHPITEEIIKDSPYKDEVQSFKEKVSKESAIDRLSGALEKMGCFTGKYVINPINNEEIPIWLANYVLMDYGTGAVMAVPAHDQRDFEFAKKYDLPIRIVIQPEGKKFTSDTMDAAFDEEGIMVNSGRFDGLPSSKSLDVIIDYLIKKGSGEREVNYKLRDWLISRQRYWGAPIPMIYCSDCGMVPLPESDLPVLLPEDVDFRPKGMSPLASSKEFVNTICPKCGKEAKRETDTMDTFVCSSWYYLRFCSPKIVTAPFDAEELRYWMPVDQYIGGVEHAILHLLYSRFFTKALYDMEYVNFKEPFKRLFTQGMVCKDGAAMSKSKGNIVNPGKIFSKFGIDATRVMMLFAGPPEVDMEWTDKGMEGASRFLNRVWRLIYNNIGCFKKPKNKEEVSPEDISVEVKKIRQKTHQTIKKVTEDIEERFHFNTAISAIMELVNEVYKFQLETEEKQGKEGDVFILKETLEIIVRLLGPIAPHFSEELWQEMGNKESIYMQPWPKYDKKMLEEEEKLIIVQINGKLRGKLTVPASYDDEKIKEEALSLPKIQEKIKGKKIIKVIVVSGKLVNIVIK</sequence>
<dbReference type="STRING" id="1797291.A2V47_03125"/>
<evidence type="ECO:0000256" key="7">
    <source>
        <dbReference type="ARBA" id="ARBA00023146"/>
    </source>
</evidence>
<dbReference type="PANTHER" id="PTHR43740">
    <property type="entry name" value="LEUCYL-TRNA SYNTHETASE"/>
    <property type="match status" value="1"/>
</dbReference>
<dbReference type="Pfam" id="PF08264">
    <property type="entry name" value="Anticodon_1"/>
    <property type="match status" value="1"/>
</dbReference>
<comment type="similarity">
    <text evidence="1 9 10">Belongs to the class-I aminoacyl-tRNA synthetase family.</text>
</comment>
<keyword evidence="2 9" id="KW-0963">Cytoplasm</keyword>
<dbReference type="AlphaFoldDB" id="A0A1F5AG60"/>
<dbReference type="InterPro" id="IPR002300">
    <property type="entry name" value="aa-tRNA-synth_Ia"/>
</dbReference>
<feature type="short sequence motif" description="'HIGH' region" evidence="9">
    <location>
        <begin position="42"/>
        <end position="52"/>
    </location>
</feature>
<comment type="catalytic activity">
    <reaction evidence="8 9">
        <text>tRNA(Leu) + L-leucine + ATP = L-leucyl-tRNA(Leu) + AMP + diphosphate</text>
        <dbReference type="Rhea" id="RHEA:11688"/>
        <dbReference type="Rhea" id="RHEA-COMP:9613"/>
        <dbReference type="Rhea" id="RHEA-COMP:9622"/>
        <dbReference type="ChEBI" id="CHEBI:30616"/>
        <dbReference type="ChEBI" id="CHEBI:33019"/>
        <dbReference type="ChEBI" id="CHEBI:57427"/>
        <dbReference type="ChEBI" id="CHEBI:78442"/>
        <dbReference type="ChEBI" id="CHEBI:78494"/>
        <dbReference type="ChEBI" id="CHEBI:456215"/>
        <dbReference type="EC" id="6.1.1.4"/>
    </reaction>
</comment>
<dbReference type="Pfam" id="PF00133">
    <property type="entry name" value="tRNA-synt_1"/>
    <property type="match status" value="1"/>
</dbReference>
<dbReference type="Pfam" id="PF13603">
    <property type="entry name" value="tRNA-synt_1_2"/>
    <property type="match status" value="1"/>
</dbReference>
<dbReference type="CDD" id="cd00812">
    <property type="entry name" value="LeuRS_core"/>
    <property type="match status" value="1"/>
</dbReference>
<evidence type="ECO:0000256" key="5">
    <source>
        <dbReference type="ARBA" id="ARBA00022840"/>
    </source>
</evidence>
<dbReference type="InterPro" id="IPR025709">
    <property type="entry name" value="Leu_tRNA-synth_edit"/>
</dbReference>
<evidence type="ECO:0000256" key="4">
    <source>
        <dbReference type="ARBA" id="ARBA00022741"/>
    </source>
</evidence>
<dbReference type="InterPro" id="IPR013155">
    <property type="entry name" value="M/V/L/I-tRNA-synth_anticd-bd"/>
</dbReference>
<accession>A0A1F5AG60</accession>
<keyword evidence="5 9" id="KW-0067">ATP-binding</keyword>
<dbReference type="FunFam" id="3.40.50.620:FF:000056">
    <property type="entry name" value="Leucine--tRNA ligase"/>
    <property type="match status" value="1"/>
</dbReference>
<dbReference type="GO" id="GO:0002161">
    <property type="term" value="F:aminoacyl-tRNA deacylase activity"/>
    <property type="evidence" value="ECO:0007669"/>
    <property type="project" value="InterPro"/>
</dbReference>
<dbReference type="PRINTS" id="PR00985">
    <property type="entry name" value="TRNASYNTHLEU"/>
</dbReference>
<dbReference type="SUPFAM" id="SSF50677">
    <property type="entry name" value="ValRS/IleRS/LeuRS editing domain"/>
    <property type="match status" value="1"/>
</dbReference>
<feature type="binding site" evidence="9">
    <location>
        <position position="585"/>
    </location>
    <ligand>
        <name>ATP</name>
        <dbReference type="ChEBI" id="CHEBI:30616"/>
    </ligand>
</feature>
<dbReference type="HAMAP" id="MF_00049_B">
    <property type="entry name" value="Leu_tRNA_synth_B"/>
    <property type="match status" value="1"/>
</dbReference>
<evidence type="ECO:0000256" key="8">
    <source>
        <dbReference type="ARBA" id="ARBA00047469"/>
    </source>
</evidence>
<keyword evidence="7 9" id="KW-0030">Aminoacyl-tRNA synthetase</keyword>
<evidence type="ECO:0000259" key="11">
    <source>
        <dbReference type="Pfam" id="PF00133"/>
    </source>
</evidence>
<evidence type="ECO:0000313" key="15">
    <source>
        <dbReference type="EMBL" id="OGD17461.1"/>
    </source>
</evidence>
<keyword evidence="6 9" id="KW-0648">Protein biosynthesis</keyword>
<evidence type="ECO:0000313" key="16">
    <source>
        <dbReference type="Proteomes" id="UP000177701"/>
    </source>
</evidence>
<protein>
    <recommendedName>
        <fullName evidence="9">Leucine--tRNA ligase</fullName>
        <ecNumber evidence="9">6.1.1.4</ecNumber>
    </recommendedName>
    <alternativeName>
        <fullName evidence="9">Leucyl-tRNA synthetase</fullName>
        <shortName evidence="9">LeuRS</shortName>
    </alternativeName>
</protein>
<dbReference type="GO" id="GO:0006429">
    <property type="term" value="P:leucyl-tRNA aminoacylation"/>
    <property type="evidence" value="ECO:0007669"/>
    <property type="project" value="UniProtKB-UniRule"/>
</dbReference>
<feature type="short sequence motif" description="'KMSKS' region" evidence="9">
    <location>
        <begin position="582"/>
        <end position="586"/>
    </location>
</feature>
<dbReference type="Pfam" id="PF09334">
    <property type="entry name" value="tRNA-synt_1g"/>
    <property type="match status" value="1"/>
</dbReference>
<comment type="subcellular location">
    <subcellularLocation>
        <location evidence="9">Cytoplasm</location>
    </subcellularLocation>
</comment>
<dbReference type="GO" id="GO:0005829">
    <property type="term" value="C:cytosol"/>
    <property type="evidence" value="ECO:0007669"/>
    <property type="project" value="TreeGrafter"/>
</dbReference>
<dbReference type="Gene3D" id="3.10.20.590">
    <property type="match status" value="1"/>
</dbReference>
<dbReference type="GO" id="GO:0005524">
    <property type="term" value="F:ATP binding"/>
    <property type="evidence" value="ECO:0007669"/>
    <property type="project" value="UniProtKB-UniRule"/>
</dbReference>
<evidence type="ECO:0000259" key="13">
    <source>
        <dbReference type="Pfam" id="PF09334"/>
    </source>
</evidence>
<evidence type="ECO:0000256" key="6">
    <source>
        <dbReference type="ARBA" id="ARBA00022917"/>
    </source>
</evidence>
<dbReference type="CDD" id="cd07958">
    <property type="entry name" value="Anticodon_Ia_Leu_BEm"/>
    <property type="match status" value="1"/>
</dbReference>
<feature type="domain" description="Methionyl/Valyl/Leucyl/Isoleucyl-tRNA synthetase anticodon-binding" evidence="12">
    <location>
        <begin position="666"/>
        <end position="796"/>
    </location>
</feature>
<dbReference type="SUPFAM" id="SSF52374">
    <property type="entry name" value="Nucleotidylyl transferase"/>
    <property type="match status" value="1"/>
</dbReference>
<organism evidence="15 16">
    <name type="scientific">Candidatus Sediminicultor quintus</name>
    <dbReference type="NCBI Taxonomy" id="1797291"/>
    <lineage>
        <taxon>Bacteria</taxon>
        <taxon>Pseudomonadati</taxon>
        <taxon>Atribacterota</taxon>
        <taxon>Candidatus Phoenicimicrobiia</taxon>
        <taxon>Candidatus Pheonicimicrobiales</taxon>
        <taxon>Candidatus Phoenicimicrobiaceae</taxon>
        <taxon>Candidatus Sediminicultor</taxon>
    </lineage>
</organism>